<evidence type="ECO:0000313" key="3">
    <source>
        <dbReference type="Proteomes" id="UP000254575"/>
    </source>
</evidence>
<sequence>MIFVKHLKQTLNRTLISKPNSRNRKASISTCEIITVWIYFHHIRIRDFKSYYLWQIKTIWKTAFPTMPSYNRFIKLAQRALPAMLVFLSTQMGKCTGISIVDSTILSVCHNRRIHRHKVFKNIAQRGKSSMGWFYGFKLHAVFNHVGELVNFCLTPGNVDDRKGLRQMANKLFGLLVGDRGYISKELSDCLEKRYNITLLTGKKKNMKSPPQSPEQKRLLKQRCVVETIFDQLKNLCQIEHTRHRSEKGFLLNLISGLTAYCLFAYKPQMFGKNALAAAK</sequence>
<dbReference type="InterPro" id="IPR025668">
    <property type="entry name" value="Tnp_DDE_dom"/>
</dbReference>
<dbReference type="NCBIfam" id="NF033520">
    <property type="entry name" value="transpos_IS982"/>
    <property type="match status" value="1"/>
</dbReference>
<evidence type="ECO:0000313" key="2">
    <source>
        <dbReference type="EMBL" id="SUO92146.1"/>
    </source>
</evidence>
<name>A0A380MMN8_9GAMM</name>
<organism evidence="2 3">
    <name type="scientific">Suttonella indologenes</name>
    <dbReference type="NCBI Taxonomy" id="13276"/>
    <lineage>
        <taxon>Bacteria</taxon>
        <taxon>Pseudomonadati</taxon>
        <taxon>Pseudomonadota</taxon>
        <taxon>Gammaproteobacteria</taxon>
        <taxon>Cardiobacteriales</taxon>
        <taxon>Cardiobacteriaceae</taxon>
        <taxon>Suttonella</taxon>
    </lineage>
</organism>
<evidence type="ECO:0000259" key="1">
    <source>
        <dbReference type="Pfam" id="PF13612"/>
    </source>
</evidence>
<keyword evidence="3" id="KW-1185">Reference proteome</keyword>
<dbReference type="Proteomes" id="UP000254575">
    <property type="component" value="Unassembled WGS sequence"/>
</dbReference>
<dbReference type="EMBL" id="UHIA01000003">
    <property type="protein sequence ID" value="SUO92146.1"/>
    <property type="molecule type" value="Genomic_DNA"/>
</dbReference>
<protein>
    <submittedName>
        <fullName evidence="2">Transposase and inactivated derivatives</fullName>
    </submittedName>
</protein>
<reference evidence="2 3" key="1">
    <citation type="submission" date="2018-06" db="EMBL/GenBank/DDBJ databases">
        <authorList>
            <consortium name="Pathogen Informatics"/>
            <person name="Doyle S."/>
        </authorList>
    </citation>
    <scope>NUCLEOTIDE SEQUENCE [LARGE SCALE GENOMIC DNA]</scope>
    <source>
        <strain evidence="2 3">NCTC10717</strain>
    </source>
</reference>
<dbReference type="Pfam" id="PF13612">
    <property type="entry name" value="DDE_Tnp_1_3"/>
    <property type="match status" value="1"/>
</dbReference>
<gene>
    <name evidence="2" type="ORF">NCTC10717_00397</name>
</gene>
<proteinExistence type="predicted"/>
<accession>A0A380MMN8</accession>
<feature type="domain" description="Transposase DDE" evidence="1">
    <location>
        <begin position="93"/>
        <end position="246"/>
    </location>
</feature>
<dbReference type="AlphaFoldDB" id="A0A380MMN8"/>